<comment type="similarity">
    <text evidence="1">Belongs to the PIGL family.</text>
</comment>
<reference evidence="3" key="2">
    <citation type="submission" date="2014-02" db="EMBL/GenBank/DDBJ databases">
        <title>Complete DNA sequence of /Kuraishia capsulata/ illustrates novel genomic features among budding yeasts (/Saccharomycotina/).</title>
        <authorList>
            <person name="Morales L."/>
            <person name="Noel B."/>
            <person name="Porcel B."/>
            <person name="Marcet-Houben M."/>
            <person name="Hullo M-F."/>
            <person name="Sacerdot C."/>
            <person name="Tekaia F."/>
            <person name="Leh-Louis V."/>
            <person name="Despons L."/>
            <person name="Khanna V."/>
            <person name="Aury J-M."/>
            <person name="Barbe V."/>
            <person name="Couloux A."/>
            <person name="Labadie K."/>
            <person name="Pelletier E."/>
            <person name="Souciet J-L."/>
            <person name="Boekhout T."/>
            <person name="Gabaldon T."/>
            <person name="Wincker P."/>
            <person name="Dujon B."/>
        </authorList>
    </citation>
    <scope>NUCLEOTIDE SEQUENCE</scope>
    <source>
        <strain evidence="3">CBS 1993</strain>
    </source>
</reference>
<dbReference type="SUPFAM" id="SSF102588">
    <property type="entry name" value="LmbE-like"/>
    <property type="match status" value="1"/>
</dbReference>
<evidence type="ECO:0000256" key="1">
    <source>
        <dbReference type="ARBA" id="ARBA00006066"/>
    </source>
</evidence>
<dbReference type="HOGENOM" id="CLU_034979_0_0_1"/>
<dbReference type="EC" id="3.5.1.89" evidence="2"/>
<dbReference type="RefSeq" id="XP_022457931.1">
    <property type="nucleotide sequence ID" value="XM_022604117.1"/>
</dbReference>
<dbReference type="EMBL" id="HG793126">
    <property type="protein sequence ID" value="CDK25921.1"/>
    <property type="molecule type" value="Genomic_DNA"/>
</dbReference>
<accession>W6MIE9</accession>
<dbReference type="GeneID" id="34519319"/>
<proteinExistence type="inferred from homology"/>
<name>W6MIE9_9ASCO</name>
<gene>
    <name evidence="3" type="ORF">KUCA_T00001892001</name>
</gene>
<dbReference type="AlphaFoldDB" id="W6MIE9"/>
<evidence type="ECO:0000256" key="2">
    <source>
        <dbReference type="ARBA" id="ARBA00012176"/>
    </source>
</evidence>
<sequence>MIVKKVIRKLIWKLFQIFLFWVLVSTVVPSLVVKYTDFSYVQQGSYYAKHTSLYTLNGPQVIHSNLTNTNILVVIAHPDDEVMFFAPSILELSKPDYGNTVIMLCFSSGNAEGLGDIRTAEVIRSGQILGIKEVKVIDDPAFQDGMNIIWDASKIAQEISGYVSSLQMDSKSLSILTFDEFGISGHPNHISMYNGCLEFAKLSKEKVSVWTLRTWPLYQKYSGFLLSMLEISQRLYLNFGWVRYCGKAESLYARAADIDSVNWVLGQLRSLTEKPFKDPPKTSINIFSDINSMILGIGDMVFGHYSQIVWFRWFWLFSSKYANSNELVLVSN</sequence>
<keyword evidence="4" id="KW-1185">Reference proteome</keyword>
<dbReference type="Gene3D" id="3.40.50.10320">
    <property type="entry name" value="LmbE-like"/>
    <property type="match status" value="1"/>
</dbReference>
<dbReference type="InterPro" id="IPR024078">
    <property type="entry name" value="LmbE-like_dom_sf"/>
</dbReference>
<dbReference type="GO" id="GO:0016020">
    <property type="term" value="C:membrane"/>
    <property type="evidence" value="ECO:0007669"/>
    <property type="project" value="GOC"/>
</dbReference>
<dbReference type="STRING" id="1382522.W6MIE9"/>
<dbReference type="Proteomes" id="UP000019384">
    <property type="component" value="Unassembled WGS sequence"/>
</dbReference>
<organism evidence="3 4">
    <name type="scientific">Kuraishia capsulata CBS 1993</name>
    <dbReference type="NCBI Taxonomy" id="1382522"/>
    <lineage>
        <taxon>Eukaryota</taxon>
        <taxon>Fungi</taxon>
        <taxon>Dikarya</taxon>
        <taxon>Ascomycota</taxon>
        <taxon>Saccharomycotina</taxon>
        <taxon>Pichiomycetes</taxon>
        <taxon>Pichiales</taxon>
        <taxon>Pichiaceae</taxon>
        <taxon>Kuraishia</taxon>
    </lineage>
</organism>
<dbReference type="PANTHER" id="PTHR12993:SF11">
    <property type="entry name" value="N-ACETYLGLUCOSAMINYL-PHOSPHATIDYLINOSITOL DE-N-ACETYLASE"/>
    <property type="match status" value="1"/>
</dbReference>
<evidence type="ECO:0000313" key="4">
    <source>
        <dbReference type="Proteomes" id="UP000019384"/>
    </source>
</evidence>
<evidence type="ECO:0000313" key="3">
    <source>
        <dbReference type="EMBL" id="CDK25921.1"/>
    </source>
</evidence>
<dbReference type="GO" id="GO:0000225">
    <property type="term" value="F:N-acetylglucosaminylphosphatidylinositol deacetylase activity"/>
    <property type="evidence" value="ECO:0007669"/>
    <property type="project" value="UniProtKB-EC"/>
</dbReference>
<reference evidence="3" key="1">
    <citation type="submission" date="2013-12" db="EMBL/GenBank/DDBJ databases">
        <authorList>
            <person name="Genoscope - CEA"/>
        </authorList>
    </citation>
    <scope>NUCLEOTIDE SEQUENCE</scope>
    <source>
        <strain evidence="3">CBS 1993</strain>
    </source>
</reference>
<protein>
    <recommendedName>
        <fullName evidence="2">N-acetylglucosaminylphosphatidylinositol deacetylase</fullName>
        <ecNumber evidence="2">3.5.1.89</ecNumber>
    </recommendedName>
</protein>
<dbReference type="OrthoDB" id="440160at2759"/>
<dbReference type="Pfam" id="PF02585">
    <property type="entry name" value="PIG-L"/>
    <property type="match status" value="1"/>
</dbReference>
<dbReference type="PANTHER" id="PTHR12993">
    <property type="entry name" value="N-ACETYLGLUCOSAMINYL-PHOSPHATIDYLINOSITOL DE-N-ACETYLASE-RELATED"/>
    <property type="match status" value="1"/>
</dbReference>
<dbReference type="InterPro" id="IPR003737">
    <property type="entry name" value="GlcNAc_PI_deacetylase-related"/>
</dbReference>
<dbReference type="UniPathway" id="UPA00196"/>
<dbReference type="GO" id="GO:0006506">
    <property type="term" value="P:GPI anchor biosynthetic process"/>
    <property type="evidence" value="ECO:0007669"/>
    <property type="project" value="UniProtKB-UniPathway"/>
</dbReference>
<dbReference type="GO" id="GO:0005783">
    <property type="term" value="C:endoplasmic reticulum"/>
    <property type="evidence" value="ECO:0007669"/>
    <property type="project" value="TreeGrafter"/>
</dbReference>